<proteinExistence type="predicted"/>
<evidence type="ECO:0000313" key="1">
    <source>
        <dbReference type="EMBL" id="QOX65047.1"/>
    </source>
</evidence>
<evidence type="ECO:0000313" key="2">
    <source>
        <dbReference type="Proteomes" id="UP000594014"/>
    </source>
</evidence>
<accession>A0ACD1AES5</accession>
<sequence>MKEIMLKIIGKQVTLDAEEEQLEFVTEGKYYEKDDSVYLLYDESEFSGMEGCTTSLKITGETIKMKRFGENIGLDTEIEFEKGKRFKGYYDTPFGSVEMEVLTNDVVNNIVKTEGKGKLNIDYNISLRGLSEGRSILDIEII</sequence>
<dbReference type="EMBL" id="CP042469">
    <property type="protein sequence ID" value="QOX65047.1"/>
    <property type="molecule type" value="Genomic_DNA"/>
</dbReference>
<gene>
    <name evidence="1" type="ORF">FRZ06_17705</name>
</gene>
<protein>
    <submittedName>
        <fullName evidence="1">DUF1934 domain-containing protein</fullName>
    </submittedName>
</protein>
<reference evidence="1" key="1">
    <citation type="submission" date="2019-08" db="EMBL/GenBank/DDBJ databases">
        <title>Genome sequence of Clostridiales bacterium MT110.</title>
        <authorList>
            <person name="Cao J."/>
        </authorList>
    </citation>
    <scope>NUCLEOTIDE SEQUENCE</scope>
    <source>
        <strain evidence="1">MT110</strain>
    </source>
</reference>
<name>A0ACD1AES5_9FIRM</name>
<keyword evidence="2" id="KW-1185">Reference proteome</keyword>
<dbReference type="Proteomes" id="UP000594014">
    <property type="component" value="Chromosome"/>
</dbReference>
<organism evidence="1 2">
    <name type="scientific">Anoxybacterium hadale</name>
    <dbReference type="NCBI Taxonomy" id="3408580"/>
    <lineage>
        <taxon>Bacteria</taxon>
        <taxon>Bacillati</taxon>
        <taxon>Bacillota</taxon>
        <taxon>Clostridia</taxon>
        <taxon>Peptostreptococcales</taxon>
        <taxon>Anaerovoracaceae</taxon>
        <taxon>Anoxybacterium</taxon>
    </lineage>
</organism>